<reference evidence="3" key="2">
    <citation type="submission" date="2023-07" db="EMBL/GenBank/DDBJ databases">
        <title>Shewanella mangrovi sp. nov., an acetaldehyde- degrading bacterium isolated from mangrove sediment.</title>
        <authorList>
            <person name="Liu Y."/>
        </authorList>
    </citation>
    <scope>NUCLEOTIDE SEQUENCE [LARGE SCALE GENOMIC DNA]</scope>
    <source>
        <strain evidence="3">C32</strain>
    </source>
</reference>
<dbReference type="EMBL" id="JAKOGG010000004">
    <property type="protein sequence ID" value="MCS4556426.1"/>
    <property type="molecule type" value="Genomic_DNA"/>
</dbReference>
<evidence type="ECO:0000313" key="3">
    <source>
        <dbReference type="Proteomes" id="UP001201549"/>
    </source>
</evidence>
<sequence>MTDIFQANLAIIQSRWPSAAAILLQQDIDQLDAVLVTGANQTISVNGIQLSSRHNRMAETQLFLSTLPAQAKSATLYGFGMGDVPFVALDEGRLTQLKICILNPAIFALVLSYVDHTPWLNHPGVMLELQPSQKALYQPYMVIAADLELAADENARLRDLLMYQLNKDYANSKHSSDAPEIRQRFAENQSFMQQDPDVSQLKQKFTCETAIVIAAGPSLEQQYDKLAAISQCIERPLIIAVDTALKGLLHHKIKPDIVVSIDGAISEYHIPVQQSHDICLAYLPRLKPAIIRQWIGERFNALGSSAFYDELAQIYPDKTRLYTNGSVIHPAVALAVELGATEITLCGADFCYVDNKSHAFWQDFAAASNDKDTKTWANNVQKTAKNTGHWLINGAGQKVPTTLNLRAYLLNLESYIARHDGIKFYQSSRAGAKIHGAPFREL</sequence>
<dbReference type="PANTHER" id="PTHR41786:SF1">
    <property type="entry name" value="6-HYDROXYMETHYLPTERIN DIPHOSPHOKINASE MPTE-LIKE DOMAIN-CONTAINING PROTEIN"/>
    <property type="match status" value="1"/>
</dbReference>
<proteinExistence type="predicted"/>
<protein>
    <submittedName>
        <fullName evidence="2">DUF115 domain-containing protein</fullName>
    </submittedName>
</protein>
<evidence type="ECO:0000259" key="1">
    <source>
        <dbReference type="Pfam" id="PF01973"/>
    </source>
</evidence>
<accession>A0ABT2FMJ1</accession>
<gene>
    <name evidence="2" type="ORF">L9G74_08250</name>
</gene>
<dbReference type="PANTHER" id="PTHR41786">
    <property type="entry name" value="MOTILITY ACCESSORY FACTOR MAF"/>
    <property type="match status" value="1"/>
</dbReference>
<reference evidence="2 3" key="1">
    <citation type="submission" date="2022-02" db="EMBL/GenBank/DDBJ databases">
        <authorList>
            <person name="Zhuang L."/>
        </authorList>
    </citation>
    <scope>NUCLEOTIDE SEQUENCE [LARGE SCALE GENOMIC DNA]</scope>
    <source>
        <strain evidence="2 3">C32</strain>
    </source>
</reference>
<dbReference type="Proteomes" id="UP001201549">
    <property type="component" value="Unassembled WGS sequence"/>
</dbReference>
<feature type="domain" description="6-hydroxymethylpterin diphosphokinase MptE-like" evidence="1">
    <location>
        <begin position="184"/>
        <end position="354"/>
    </location>
</feature>
<dbReference type="Pfam" id="PF01973">
    <property type="entry name" value="MptE-like"/>
    <property type="match status" value="1"/>
</dbReference>
<dbReference type="InterPro" id="IPR002826">
    <property type="entry name" value="MptE-like"/>
</dbReference>
<keyword evidence="3" id="KW-1185">Reference proteome</keyword>
<dbReference type="RefSeq" id="WP_238895821.1">
    <property type="nucleotide sequence ID" value="NZ_JAKOGG010000004.1"/>
</dbReference>
<name>A0ABT2FMJ1_9GAMM</name>
<comment type="caution">
    <text evidence="2">The sequence shown here is derived from an EMBL/GenBank/DDBJ whole genome shotgun (WGS) entry which is preliminary data.</text>
</comment>
<evidence type="ECO:0000313" key="2">
    <source>
        <dbReference type="EMBL" id="MCS4556426.1"/>
    </source>
</evidence>
<organism evidence="2 3">
    <name type="scientific">Shewanella electrica</name>
    <dbReference type="NCBI Taxonomy" id="515560"/>
    <lineage>
        <taxon>Bacteria</taxon>
        <taxon>Pseudomonadati</taxon>
        <taxon>Pseudomonadota</taxon>
        <taxon>Gammaproteobacteria</taxon>
        <taxon>Alteromonadales</taxon>
        <taxon>Shewanellaceae</taxon>
        <taxon>Shewanella</taxon>
    </lineage>
</organism>